<evidence type="ECO:0000313" key="1">
    <source>
        <dbReference type="EMBL" id="CAB4179200.1"/>
    </source>
</evidence>
<evidence type="ECO:0000313" key="2">
    <source>
        <dbReference type="EMBL" id="CAB4184266.1"/>
    </source>
</evidence>
<evidence type="ECO:0000313" key="4">
    <source>
        <dbReference type="EMBL" id="CAB4215534.1"/>
    </source>
</evidence>
<organism evidence="2">
    <name type="scientific">uncultured Caudovirales phage</name>
    <dbReference type="NCBI Taxonomy" id="2100421"/>
    <lineage>
        <taxon>Viruses</taxon>
        <taxon>Duplodnaviria</taxon>
        <taxon>Heunggongvirae</taxon>
        <taxon>Uroviricota</taxon>
        <taxon>Caudoviricetes</taxon>
        <taxon>Peduoviridae</taxon>
        <taxon>Maltschvirus</taxon>
        <taxon>Maltschvirus maltsch</taxon>
    </lineage>
</organism>
<protein>
    <submittedName>
        <fullName evidence="2">Uncharacterized protein</fullName>
    </submittedName>
</protein>
<dbReference type="EMBL" id="LR798406">
    <property type="protein sequence ID" value="CAB5230152.1"/>
    <property type="molecule type" value="Genomic_DNA"/>
</dbReference>
<dbReference type="EMBL" id="LR797424">
    <property type="protein sequence ID" value="CAB4215534.1"/>
    <property type="molecule type" value="Genomic_DNA"/>
</dbReference>
<gene>
    <name evidence="1" type="ORF">UFOVP1022_48</name>
    <name evidence="2" type="ORF">UFOVP1110_50</name>
    <name evidence="3" type="ORF">UFOVP1378_52</name>
    <name evidence="4" type="ORF">UFOVP1474_34</name>
    <name evidence="5" type="ORF">UFOVP1561_36</name>
</gene>
<dbReference type="EMBL" id="LR796978">
    <property type="protein sequence ID" value="CAB4179200.1"/>
    <property type="molecule type" value="Genomic_DNA"/>
</dbReference>
<evidence type="ECO:0000313" key="3">
    <source>
        <dbReference type="EMBL" id="CAB4202935.1"/>
    </source>
</evidence>
<dbReference type="EMBL" id="LR797052">
    <property type="protein sequence ID" value="CAB4184266.1"/>
    <property type="molecule type" value="Genomic_DNA"/>
</dbReference>
<reference evidence="2" key="1">
    <citation type="submission" date="2020-05" db="EMBL/GenBank/DDBJ databases">
        <authorList>
            <person name="Chiriac C."/>
            <person name="Salcher M."/>
            <person name="Ghai R."/>
            <person name="Kavagutti S V."/>
        </authorList>
    </citation>
    <scope>NUCLEOTIDE SEQUENCE</scope>
</reference>
<proteinExistence type="predicted"/>
<evidence type="ECO:0000313" key="5">
    <source>
        <dbReference type="EMBL" id="CAB5230152.1"/>
    </source>
</evidence>
<accession>A0A6J5QNU8</accession>
<dbReference type="EMBL" id="LR797318">
    <property type="protein sequence ID" value="CAB4202935.1"/>
    <property type="molecule type" value="Genomic_DNA"/>
</dbReference>
<sequence length="131" mass="13465">MTSIINASVSSNGIVSTADASGILLCQSNGKNTNALAWVQFTGASGGATINAFYNVSSVTRNATGNYTVTFTTAMSSINYSATGCCGNSGTNTAIFQGYQGTPTTTTFQFLTTGSSFTGIDFTYNSAIFFA</sequence>
<name>A0A6J5QNU8_9CAUD</name>